<dbReference type="RefSeq" id="WP_150294434.1">
    <property type="nucleotide sequence ID" value="NZ_VTFH01000001.1"/>
</dbReference>
<dbReference type="GO" id="GO:0016787">
    <property type="term" value="F:hydrolase activity"/>
    <property type="evidence" value="ECO:0007669"/>
    <property type="project" value="UniProtKB-KW"/>
</dbReference>
<feature type="domain" description="Xaa-Pro dipeptidyl-peptidase-like" evidence="1">
    <location>
        <begin position="16"/>
        <end position="46"/>
    </location>
</feature>
<proteinExistence type="predicted"/>
<name>A0A5M9J2H7_9PSED</name>
<gene>
    <name evidence="2" type="primary">cocE</name>
    <name evidence="2" type="ORF">FX985_02923</name>
</gene>
<dbReference type="InterPro" id="IPR000383">
    <property type="entry name" value="Xaa-Pro-like_dom"/>
</dbReference>
<evidence type="ECO:0000313" key="2">
    <source>
        <dbReference type="EMBL" id="KAA8562857.1"/>
    </source>
</evidence>
<protein>
    <submittedName>
        <fullName evidence="2">Cocaine esterase</fullName>
        <ecNumber evidence="2">3.1.1.84</ecNumber>
    </submittedName>
</protein>
<dbReference type="EC" id="3.1.1.84" evidence="2"/>
<organism evidence="2 3">
    <name type="scientific">Pseudomonas extremaustralis</name>
    <dbReference type="NCBI Taxonomy" id="359110"/>
    <lineage>
        <taxon>Bacteria</taxon>
        <taxon>Pseudomonadati</taxon>
        <taxon>Pseudomonadota</taxon>
        <taxon>Gammaproteobacteria</taxon>
        <taxon>Pseudomonadales</taxon>
        <taxon>Pseudomonadaceae</taxon>
        <taxon>Pseudomonas</taxon>
    </lineage>
</organism>
<comment type="caution">
    <text evidence="2">The sequence shown here is derived from an EMBL/GenBank/DDBJ whole genome shotgun (WGS) entry which is preliminary data.</text>
</comment>
<keyword evidence="2" id="KW-0378">Hydrolase</keyword>
<sequence length="64" mass="6965">MNKISAEFDIAVPMRDGTILRANVFTPSGEGPFPVLVERTPYGKNALLAFGFDIMDGCRAGYII</sequence>
<dbReference type="InterPro" id="IPR029058">
    <property type="entry name" value="AB_hydrolase_fold"/>
</dbReference>
<dbReference type="Gene3D" id="3.40.50.1820">
    <property type="entry name" value="alpha/beta hydrolase"/>
    <property type="match status" value="1"/>
</dbReference>
<dbReference type="Pfam" id="PF02129">
    <property type="entry name" value="Peptidase_S15"/>
    <property type="match status" value="1"/>
</dbReference>
<dbReference type="SUPFAM" id="SSF53474">
    <property type="entry name" value="alpha/beta-Hydrolases"/>
    <property type="match status" value="1"/>
</dbReference>
<evidence type="ECO:0000313" key="3">
    <source>
        <dbReference type="Proteomes" id="UP000323425"/>
    </source>
</evidence>
<dbReference type="Proteomes" id="UP000323425">
    <property type="component" value="Unassembled WGS sequence"/>
</dbReference>
<reference evidence="2 3" key="1">
    <citation type="journal article" date="2018" name="Plant Biotechnol. Rep.">
        <title>Diversity and antifungal activity of endophytic bacteria associated with Panax ginseng seedlings.</title>
        <authorList>
            <person name="Park J.M."/>
            <person name="Hong C.E."/>
            <person name="Jo S.H."/>
        </authorList>
    </citation>
    <scope>NUCLEOTIDE SEQUENCE [LARGE SCALE GENOMIC DNA]</scope>
    <source>
        <strain evidence="2 3">PgKB38</strain>
    </source>
</reference>
<accession>A0A5M9J2H7</accession>
<dbReference type="AlphaFoldDB" id="A0A5M9J2H7"/>
<dbReference type="EMBL" id="VTFH01000001">
    <property type="protein sequence ID" value="KAA8562857.1"/>
    <property type="molecule type" value="Genomic_DNA"/>
</dbReference>
<evidence type="ECO:0000259" key="1">
    <source>
        <dbReference type="Pfam" id="PF02129"/>
    </source>
</evidence>